<dbReference type="EMBL" id="EU197055">
    <property type="protein sequence ID" value="ABY63042.1"/>
    <property type="molecule type" value="Genomic_DNA"/>
</dbReference>
<dbReference type="Proteomes" id="UP000002421">
    <property type="component" value="Segment"/>
</dbReference>
<keyword evidence="2" id="KW-1185">Reference proteome</keyword>
<organism evidence="1 2">
    <name type="scientific">Pseudomonas phage 201phi2-1</name>
    <name type="common">Pseudomonas chlororaphis phage 201phi2-1</name>
    <dbReference type="NCBI Taxonomy" id="198110"/>
    <lineage>
        <taxon>Viruses</taxon>
        <taxon>Duplodnaviria</taxon>
        <taxon>Heunggongvirae</taxon>
        <taxon>Uroviricota</taxon>
        <taxon>Caudoviricetes</taxon>
        <taxon>Chimalliviridae</taxon>
        <taxon>Serwervirus</taxon>
        <taxon>Serwervirus 201phi21</taxon>
    </lineage>
</organism>
<name>B3FJ75_BP201</name>
<reference evidence="1 2" key="1">
    <citation type="journal article" date="2008" name="Virology">
        <title>Characterization of Pseudomonas chlororaphis myovirus 201varphi2-1 via genomic sequencing, mass spectrometry, and electron microscopy.</title>
        <authorList>
            <person name="Thomas J.A."/>
            <person name="Rolando M.R."/>
            <person name="Carroll C.A."/>
            <person name="Shen P.S."/>
            <person name="Belnap D.M."/>
            <person name="Weintraub S.T."/>
            <person name="Serwer P."/>
            <person name="Hardies S.C."/>
        </authorList>
    </citation>
    <scope>NUCLEOTIDE SEQUENCE</scope>
</reference>
<protein>
    <submittedName>
        <fullName evidence="1">Virion structural protein</fullName>
    </submittedName>
</protein>
<dbReference type="RefSeq" id="YP_001956936.1">
    <property type="nucleotide sequence ID" value="NC_010821.1"/>
</dbReference>
<sequence length="723" mass="84030">MSNVYFDVYRSDTIKLVRSVIIKFSETAEQINYQLERNYPITVDQDEPTTWKYYMHLAGEYHSTDEMMYVRSADTLEMIEFTKANLLIHRATARAYVPGSTLYKSLSRQYPKQVDLITGILFPVDIQTAIDAPNGKILYYDAQYIEEQEGILIYELQDWVDAFYLHWYNDQFNLVDALFHAGFLGNLYMRMVPAIMAMRLDKAKTNQAHSYHIREYLASHQHLDDFIPYLDTYQMLWLYRNINYLQRHAGSKDNFKRLVQNILTHRGIPILEYTLEQNSKNLLRDFKASAEMVKHDINFKVVDEDNAAVPTMNILVREEPLARDNALVQFDTERDIQRDMGYGAYSTLPTRVYDSEVIDRSVSNVRSLQDVLLNEWLDLASSQRYRAFIQVPNPKNGVNMTMSVKDAWIITMYCWMKTRGWLSPTIPKFVAYDVLRPRSPTFAELREMSPIRIIPDRIITAIQDLTPPMSDYISTEQFYLDCVGAHQRYIKQWELYSFQEHMVGRGYCEQIVRMHYMNRMCTLVDGDIAWDDYFKAQGFDITDLSNPDMEQLMLDTINIATGANLVKIITLGEVQRELLRLMSKMSSYIAQFLRNVEYTKFHVLGMVMPRIGDISASSGDTLIVPIVNIALRQYAALEKARYLISDAVVGPEISWHYRQQGKWCIDPMVDIVETSFKEGNYPMPVIGLGISNVNITVYNDPDPNGELGIYEPPTETDWPKFES</sequence>
<dbReference type="KEGG" id="vg:6372702"/>
<organismHost>
    <name type="scientific">Pseudomonas chlororaphis</name>
    <dbReference type="NCBI Taxonomy" id="587753"/>
</organismHost>
<evidence type="ECO:0000313" key="1">
    <source>
        <dbReference type="EMBL" id="ABY63042.1"/>
    </source>
</evidence>
<accession>B3FJ75</accession>
<evidence type="ECO:0000313" key="2">
    <source>
        <dbReference type="Proteomes" id="UP000002421"/>
    </source>
</evidence>
<proteinExistence type="predicted"/>
<dbReference type="OrthoDB" id="1428at10239"/>
<gene>
    <name evidence="1" type="ORF">201phi2-1p213</name>
</gene>